<dbReference type="InterPro" id="IPR000535">
    <property type="entry name" value="MSP_dom"/>
</dbReference>
<accession>A0AA38MP50</accession>
<evidence type="ECO:0000313" key="5">
    <source>
        <dbReference type="EMBL" id="KAJ3662887.1"/>
    </source>
</evidence>
<dbReference type="Gene3D" id="2.60.40.10">
    <property type="entry name" value="Immunoglobulins"/>
    <property type="match status" value="1"/>
</dbReference>
<dbReference type="Pfam" id="PF00650">
    <property type="entry name" value="CRAL_TRIO"/>
    <property type="match status" value="1"/>
</dbReference>
<sequence>MDSQQINELRSNFLQQLATKGNDVIHSKDLERVKKDDSWLHRFLLHHDNNSTEALNMLWECVTWRKDFQANEVADQVKMDIIVQGGFFPFGHDKDGCTLFVFKCKKYVKGTHNMDDLRRCVVYWFERLERQGKGKPITLFFDMEGCGLANMDLEFTKYLIGLFKQYYPYFLNYILIFEMPWILNAAFKIIKSWLPEKAVQKIKFVGKKDIKEYVPLDQALTCWGGQNDYTFSFLPEPQETMSVNTSTPISTNRKVHFADGSSMSESPEGSGDKDHDGSALSVQPSSIINFVKEGGELVSTLELQNTDSSIILSFKLKTTSPEKFRVRPSVGSLTPGARATVHVTLLPGFQLGGLSRDKFLVMSTVIDSSEMNQDLAQLWKDTTGRKVNQHRLKCAQTNEISKNGNAIAVSGGLPDGDQTSNNQLLTKINNLTECQSQLHGAVKRIQYLQLATVALVVVLGALVSYIIHLENREGFSGSCRAP</sequence>
<protein>
    <recommendedName>
        <fullName evidence="7">Motile sperm domain-containing protein 2</fullName>
    </recommendedName>
</protein>
<dbReference type="PROSITE" id="PS50191">
    <property type="entry name" value="CRAL_TRIO"/>
    <property type="match status" value="1"/>
</dbReference>
<feature type="compositionally biased region" description="Low complexity" evidence="1">
    <location>
        <begin position="260"/>
        <end position="269"/>
    </location>
</feature>
<dbReference type="SUPFAM" id="SSF46938">
    <property type="entry name" value="CRAL/TRIO N-terminal domain"/>
    <property type="match status" value="1"/>
</dbReference>
<dbReference type="CDD" id="cd00170">
    <property type="entry name" value="SEC14"/>
    <property type="match status" value="1"/>
</dbReference>
<reference evidence="5" key="1">
    <citation type="journal article" date="2023" name="G3 (Bethesda)">
        <title>Whole genome assemblies of Zophobas morio and Tenebrio molitor.</title>
        <authorList>
            <person name="Kaur S."/>
            <person name="Stinson S.A."/>
            <person name="diCenzo G.C."/>
        </authorList>
    </citation>
    <scope>NUCLEOTIDE SEQUENCE</scope>
    <source>
        <strain evidence="5">QUZm001</strain>
    </source>
</reference>
<evidence type="ECO:0000256" key="2">
    <source>
        <dbReference type="SAM" id="Phobius"/>
    </source>
</evidence>
<dbReference type="GO" id="GO:0012505">
    <property type="term" value="C:endomembrane system"/>
    <property type="evidence" value="ECO:0007669"/>
    <property type="project" value="TreeGrafter"/>
</dbReference>
<dbReference type="SMART" id="SM00516">
    <property type="entry name" value="SEC14"/>
    <property type="match status" value="1"/>
</dbReference>
<comment type="caution">
    <text evidence="5">The sequence shown here is derived from an EMBL/GenBank/DDBJ whole genome shotgun (WGS) entry which is preliminary data.</text>
</comment>
<feature type="transmembrane region" description="Helical" evidence="2">
    <location>
        <begin position="447"/>
        <end position="467"/>
    </location>
</feature>
<dbReference type="SUPFAM" id="SSF52087">
    <property type="entry name" value="CRAL/TRIO domain"/>
    <property type="match status" value="1"/>
</dbReference>
<dbReference type="InterPro" id="IPR053012">
    <property type="entry name" value="ER-organelle_contact"/>
</dbReference>
<dbReference type="EMBL" id="JALNTZ010000002">
    <property type="protein sequence ID" value="KAJ3662887.1"/>
    <property type="molecule type" value="Genomic_DNA"/>
</dbReference>
<dbReference type="InterPro" id="IPR001251">
    <property type="entry name" value="CRAL-TRIO_dom"/>
</dbReference>
<dbReference type="GO" id="GO:0140284">
    <property type="term" value="C:endoplasmic reticulum-endosome membrane contact site"/>
    <property type="evidence" value="ECO:0007669"/>
    <property type="project" value="TreeGrafter"/>
</dbReference>
<dbReference type="InterPro" id="IPR008962">
    <property type="entry name" value="PapD-like_sf"/>
</dbReference>
<keyword evidence="2" id="KW-0812">Transmembrane</keyword>
<proteinExistence type="predicted"/>
<evidence type="ECO:0008006" key="7">
    <source>
        <dbReference type="Google" id="ProtNLM"/>
    </source>
</evidence>
<evidence type="ECO:0000313" key="6">
    <source>
        <dbReference type="Proteomes" id="UP001168821"/>
    </source>
</evidence>
<dbReference type="SUPFAM" id="SSF49354">
    <property type="entry name" value="PapD-like"/>
    <property type="match status" value="1"/>
</dbReference>
<evidence type="ECO:0000256" key="1">
    <source>
        <dbReference type="SAM" id="MobiDB-lite"/>
    </source>
</evidence>
<dbReference type="Proteomes" id="UP001168821">
    <property type="component" value="Unassembled WGS sequence"/>
</dbReference>
<keyword evidence="2" id="KW-1133">Transmembrane helix</keyword>
<evidence type="ECO:0000259" key="3">
    <source>
        <dbReference type="PROSITE" id="PS50191"/>
    </source>
</evidence>
<feature type="domain" description="MSP" evidence="4">
    <location>
        <begin position="279"/>
        <end position="397"/>
    </location>
</feature>
<evidence type="ECO:0000259" key="4">
    <source>
        <dbReference type="PROSITE" id="PS50202"/>
    </source>
</evidence>
<dbReference type="Pfam" id="PF00635">
    <property type="entry name" value="Motile_Sperm"/>
    <property type="match status" value="1"/>
</dbReference>
<dbReference type="PANTHER" id="PTHR46384">
    <property type="entry name" value="MOTILE SPERM DOMAIN-CONTAINING PROTEIN 2"/>
    <property type="match status" value="1"/>
</dbReference>
<dbReference type="AlphaFoldDB" id="A0AA38MP50"/>
<name>A0AA38MP50_9CUCU</name>
<gene>
    <name evidence="5" type="ORF">Zmor_007205</name>
</gene>
<keyword evidence="6" id="KW-1185">Reference proteome</keyword>
<feature type="domain" description="CRAL-TRIO" evidence="3">
    <location>
        <begin position="75"/>
        <end position="231"/>
    </location>
</feature>
<dbReference type="PROSITE" id="PS50202">
    <property type="entry name" value="MSP"/>
    <property type="match status" value="1"/>
</dbReference>
<organism evidence="5 6">
    <name type="scientific">Zophobas morio</name>
    <dbReference type="NCBI Taxonomy" id="2755281"/>
    <lineage>
        <taxon>Eukaryota</taxon>
        <taxon>Metazoa</taxon>
        <taxon>Ecdysozoa</taxon>
        <taxon>Arthropoda</taxon>
        <taxon>Hexapoda</taxon>
        <taxon>Insecta</taxon>
        <taxon>Pterygota</taxon>
        <taxon>Neoptera</taxon>
        <taxon>Endopterygota</taxon>
        <taxon>Coleoptera</taxon>
        <taxon>Polyphaga</taxon>
        <taxon>Cucujiformia</taxon>
        <taxon>Tenebrionidae</taxon>
        <taxon>Zophobas</taxon>
    </lineage>
</organism>
<dbReference type="Gene3D" id="3.40.525.10">
    <property type="entry name" value="CRAL-TRIO lipid binding domain"/>
    <property type="match status" value="1"/>
</dbReference>
<feature type="region of interest" description="Disordered" evidence="1">
    <location>
        <begin position="256"/>
        <end position="279"/>
    </location>
</feature>
<dbReference type="InterPro" id="IPR036865">
    <property type="entry name" value="CRAL-TRIO_dom_sf"/>
</dbReference>
<dbReference type="InterPro" id="IPR013783">
    <property type="entry name" value="Ig-like_fold"/>
</dbReference>
<keyword evidence="2" id="KW-0472">Membrane</keyword>
<dbReference type="PANTHER" id="PTHR46384:SF1">
    <property type="entry name" value="MOTILE SPERM DOMAIN-CONTAINING PROTEIN 2"/>
    <property type="match status" value="1"/>
</dbReference>
<dbReference type="InterPro" id="IPR036273">
    <property type="entry name" value="CRAL/TRIO_N_dom_sf"/>
</dbReference>